<feature type="compositionally biased region" description="Basic and acidic residues" evidence="1">
    <location>
        <begin position="102"/>
        <end position="116"/>
    </location>
</feature>
<protein>
    <submittedName>
        <fullName evidence="2">Uncharacterized protein</fullName>
    </submittedName>
</protein>
<proteinExistence type="predicted"/>
<keyword evidence="3" id="KW-1185">Reference proteome</keyword>
<name>A0AAV7UPD5_PLEWA</name>
<organism evidence="2 3">
    <name type="scientific">Pleurodeles waltl</name>
    <name type="common">Iberian ribbed newt</name>
    <dbReference type="NCBI Taxonomy" id="8319"/>
    <lineage>
        <taxon>Eukaryota</taxon>
        <taxon>Metazoa</taxon>
        <taxon>Chordata</taxon>
        <taxon>Craniata</taxon>
        <taxon>Vertebrata</taxon>
        <taxon>Euteleostomi</taxon>
        <taxon>Amphibia</taxon>
        <taxon>Batrachia</taxon>
        <taxon>Caudata</taxon>
        <taxon>Salamandroidea</taxon>
        <taxon>Salamandridae</taxon>
        <taxon>Pleurodelinae</taxon>
        <taxon>Pleurodeles</taxon>
    </lineage>
</organism>
<accession>A0AAV7UPD5</accession>
<evidence type="ECO:0000313" key="3">
    <source>
        <dbReference type="Proteomes" id="UP001066276"/>
    </source>
</evidence>
<dbReference type="Proteomes" id="UP001066276">
    <property type="component" value="Chromosome 2_2"/>
</dbReference>
<dbReference type="EMBL" id="JANPWB010000004">
    <property type="protein sequence ID" value="KAJ1190909.1"/>
    <property type="molecule type" value="Genomic_DNA"/>
</dbReference>
<gene>
    <name evidence="2" type="ORF">NDU88_000228</name>
</gene>
<comment type="caution">
    <text evidence="2">The sequence shown here is derived from an EMBL/GenBank/DDBJ whole genome shotgun (WGS) entry which is preliminary data.</text>
</comment>
<reference evidence="2" key="1">
    <citation type="journal article" date="2022" name="bioRxiv">
        <title>Sequencing and chromosome-scale assembly of the giantPleurodeles waltlgenome.</title>
        <authorList>
            <person name="Brown T."/>
            <person name="Elewa A."/>
            <person name="Iarovenko S."/>
            <person name="Subramanian E."/>
            <person name="Araus A.J."/>
            <person name="Petzold A."/>
            <person name="Susuki M."/>
            <person name="Suzuki K.-i.T."/>
            <person name="Hayashi T."/>
            <person name="Toyoda A."/>
            <person name="Oliveira C."/>
            <person name="Osipova E."/>
            <person name="Leigh N.D."/>
            <person name="Simon A."/>
            <person name="Yun M.H."/>
        </authorList>
    </citation>
    <scope>NUCLEOTIDE SEQUENCE</scope>
    <source>
        <strain evidence="2">20211129_DDA</strain>
        <tissue evidence="2">Liver</tissue>
    </source>
</reference>
<feature type="region of interest" description="Disordered" evidence="1">
    <location>
        <begin position="102"/>
        <end position="124"/>
    </location>
</feature>
<sequence length="124" mass="14332">MLSTPKYEETHILCRQYTDRSNTTRRYVQATTFTSVYLFSCNPSNKEGLDQKQTTGKRRYTDSEFCIRGDPGWEKHNPGSGNHFAVMQSAHPGCVCFKDLKGMHEGPSDPYCCERRSRGRRRSR</sequence>
<evidence type="ECO:0000256" key="1">
    <source>
        <dbReference type="SAM" id="MobiDB-lite"/>
    </source>
</evidence>
<evidence type="ECO:0000313" key="2">
    <source>
        <dbReference type="EMBL" id="KAJ1190909.1"/>
    </source>
</evidence>
<dbReference type="AlphaFoldDB" id="A0AAV7UPD5"/>